<comment type="caution">
    <text evidence="1">The sequence shown here is derived from an EMBL/GenBank/DDBJ whole genome shotgun (WGS) entry which is preliminary data.</text>
</comment>
<dbReference type="AlphaFoldDB" id="A0A327SA91"/>
<gene>
    <name evidence="1" type="ORF">LX77_01333</name>
</gene>
<evidence type="ECO:0000313" key="2">
    <source>
        <dbReference type="Proteomes" id="UP000248987"/>
    </source>
</evidence>
<organism evidence="1 2">
    <name type="scientific">Gelidibacter algens</name>
    <dbReference type="NCBI Taxonomy" id="49280"/>
    <lineage>
        <taxon>Bacteria</taxon>
        <taxon>Pseudomonadati</taxon>
        <taxon>Bacteroidota</taxon>
        <taxon>Flavobacteriia</taxon>
        <taxon>Flavobacteriales</taxon>
        <taxon>Flavobacteriaceae</taxon>
        <taxon>Gelidibacter</taxon>
    </lineage>
</organism>
<reference evidence="1 2" key="1">
    <citation type="submission" date="2018-06" db="EMBL/GenBank/DDBJ databases">
        <title>Genomic Encyclopedia of Archaeal and Bacterial Type Strains, Phase II (KMG-II): from individual species to whole genera.</title>
        <authorList>
            <person name="Goeker M."/>
        </authorList>
    </citation>
    <scope>NUCLEOTIDE SEQUENCE [LARGE SCALE GENOMIC DNA]</scope>
    <source>
        <strain evidence="1 2">DSM 12408</strain>
    </source>
</reference>
<evidence type="ECO:0000313" key="1">
    <source>
        <dbReference type="EMBL" id="RAJ25916.1"/>
    </source>
</evidence>
<accession>A0A327SA91</accession>
<protein>
    <submittedName>
        <fullName evidence="1">Uncharacterized protein</fullName>
    </submittedName>
</protein>
<dbReference type="EMBL" id="QLLQ01000003">
    <property type="protein sequence ID" value="RAJ25916.1"/>
    <property type="molecule type" value="Genomic_DNA"/>
</dbReference>
<keyword evidence="2" id="KW-1185">Reference proteome</keyword>
<proteinExistence type="predicted"/>
<dbReference type="Proteomes" id="UP000248987">
    <property type="component" value="Unassembled WGS sequence"/>
</dbReference>
<name>A0A327SA91_9FLAO</name>
<sequence length="77" mass="9155">MQLIYLKCIDLDMALTIFHGHSLKLRINIYCNESNHDAFELLRRLFTLIDLQAVGNNRSLDSSISCWINYWDKHFDH</sequence>